<dbReference type="GO" id="GO:0050566">
    <property type="term" value="F:asparaginyl-tRNA synthase (glutamine-hydrolyzing) activity"/>
    <property type="evidence" value="ECO:0007669"/>
    <property type="project" value="RHEA"/>
</dbReference>
<dbReference type="GO" id="GO:0005524">
    <property type="term" value="F:ATP binding"/>
    <property type="evidence" value="ECO:0007669"/>
    <property type="project" value="UniProtKB-KW"/>
</dbReference>
<dbReference type="EC" id="6.3.5.-" evidence="1"/>
<proteinExistence type="inferred from homology"/>
<dbReference type="GO" id="GO:0006412">
    <property type="term" value="P:translation"/>
    <property type="evidence" value="ECO:0007669"/>
    <property type="project" value="UniProtKB-UniRule"/>
</dbReference>
<evidence type="ECO:0000256" key="1">
    <source>
        <dbReference type="HAMAP-Rule" id="MF_00122"/>
    </source>
</evidence>
<evidence type="ECO:0000313" key="2">
    <source>
        <dbReference type="EMBL" id="OGL87132.1"/>
    </source>
</evidence>
<dbReference type="InterPro" id="IPR003837">
    <property type="entry name" value="GatC"/>
</dbReference>
<dbReference type="NCBIfam" id="TIGR00135">
    <property type="entry name" value="gatC"/>
    <property type="match status" value="1"/>
</dbReference>
<keyword evidence="1" id="KW-0067">ATP-binding</keyword>
<comment type="catalytic activity">
    <reaction evidence="1">
        <text>L-aspartyl-tRNA(Asn) + L-glutamine + ATP + H2O = L-asparaginyl-tRNA(Asn) + L-glutamate + ADP + phosphate + 2 H(+)</text>
        <dbReference type="Rhea" id="RHEA:14513"/>
        <dbReference type="Rhea" id="RHEA-COMP:9674"/>
        <dbReference type="Rhea" id="RHEA-COMP:9677"/>
        <dbReference type="ChEBI" id="CHEBI:15377"/>
        <dbReference type="ChEBI" id="CHEBI:15378"/>
        <dbReference type="ChEBI" id="CHEBI:29985"/>
        <dbReference type="ChEBI" id="CHEBI:30616"/>
        <dbReference type="ChEBI" id="CHEBI:43474"/>
        <dbReference type="ChEBI" id="CHEBI:58359"/>
        <dbReference type="ChEBI" id="CHEBI:78515"/>
        <dbReference type="ChEBI" id="CHEBI:78516"/>
        <dbReference type="ChEBI" id="CHEBI:456216"/>
    </reaction>
</comment>
<comment type="catalytic activity">
    <reaction evidence="1">
        <text>L-glutamyl-tRNA(Gln) + L-glutamine + ATP + H2O = L-glutaminyl-tRNA(Gln) + L-glutamate + ADP + phosphate + H(+)</text>
        <dbReference type="Rhea" id="RHEA:17521"/>
        <dbReference type="Rhea" id="RHEA-COMP:9681"/>
        <dbReference type="Rhea" id="RHEA-COMP:9684"/>
        <dbReference type="ChEBI" id="CHEBI:15377"/>
        <dbReference type="ChEBI" id="CHEBI:15378"/>
        <dbReference type="ChEBI" id="CHEBI:29985"/>
        <dbReference type="ChEBI" id="CHEBI:30616"/>
        <dbReference type="ChEBI" id="CHEBI:43474"/>
        <dbReference type="ChEBI" id="CHEBI:58359"/>
        <dbReference type="ChEBI" id="CHEBI:78520"/>
        <dbReference type="ChEBI" id="CHEBI:78521"/>
        <dbReference type="ChEBI" id="CHEBI:456216"/>
    </reaction>
</comment>
<dbReference type="Gene3D" id="1.10.20.60">
    <property type="entry name" value="Glu-tRNAGln amidotransferase C subunit, N-terminal domain"/>
    <property type="match status" value="1"/>
</dbReference>
<sequence length="98" mass="11305">MFTTEDVKKIAKLSRLHITEEETEQYREKLGSILEYVDQLQEVDTMGVPELQHAVAVENVFRSDEPSIDLDERARAMEMFSARKGDLLEVQAVFSKDE</sequence>
<dbReference type="GO" id="GO:0050567">
    <property type="term" value="F:glutaminyl-tRNA synthase (glutamine-hydrolyzing) activity"/>
    <property type="evidence" value="ECO:0007669"/>
    <property type="project" value="UniProtKB-UniRule"/>
</dbReference>
<dbReference type="AlphaFoldDB" id="A0A1F7V9B7"/>
<reference evidence="2 3" key="1">
    <citation type="journal article" date="2016" name="Nat. Commun.">
        <title>Thousands of microbial genomes shed light on interconnected biogeochemical processes in an aquifer system.</title>
        <authorList>
            <person name="Anantharaman K."/>
            <person name="Brown C.T."/>
            <person name="Hug L.A."/>
            <person name="Sharon I."/>
            <person name="Castelle C.J."/>
            <person name="Probst A.J."/>
            <person name="Thomas B.C."/>
            <person name="Singh A."/>
            <person name="Wilkins M.J."/>
            <person name="Karaoz U."/>
            <person name="Brodie E.L."/>
            <person name="Williams K.H."/>
            <person name="Hubbard S.S."/>
            <person name="Banfield J.F."/>
        </authorList>
    </citation>
    <scope>NUCLEOTIDE SEQUENCE [LARGE SCALE GENOMIC DNA]</scope>
</reference>
<dbReference type="InterPro" id="IPR036113">
    <property type="entry name" value="Asp/Glu-ADT_sf_sub_c"/>
</dbReference>
<comment type="subunit">
    <text evidence="1">Heterotrimer of A, B and C subunits.</text>
</comment>
<keyword evidence="1" id="KW-0436">Ligase</keyword>
<dbReference type="Pfam" id="PF02686">
    <property type="entry name" value="GatC"/>
    <property type="match status" value="1"/>
</dbReference>
<name>A0A1F7V9B7_9BACT</name>
<comment type="caution">
    <text evidence="2">The sequence shown here is derived from an EMBL/GenBank/DDBJ whole genome shotgun (WGS) entry which is preliminary data.</text>
</comment>
<organism evidence="2 3">
    <name type="scientific">Candidatus Uhrbacteria bacterium RIFCSPLOWO2_02_FULL_48_18</name>
    <dbReference type="NCBI Taxonomy" id="1802408"/>
    <lineage>
        <taxon>Bacteria</taxon>
        <taxon>Candidatus Uhriibacteriota</taxon>
    </lineage>
</organism>
<keyword evidence="1" id="KW-0648">Protein biosynthesis</keyword>
<dbReference type="Proteomes" id="UP000176593">
    <property type="component" value="Unassembled WGS sequence"/>
</dbReference>
<dbReference type="SUPFAM" id="SSF141000">
    <property type="entry name" value="Glu-tRNAGln amidotransferase C subunit"/>
    <property type="match status" value="1"/>
</dbReference>
<dbReference type="EMBL" id="MGEQ01000003">
    <property type="protein sequence ID" value="OGL87132.1"/>
    <property type="molecule type" value="Genomic_DNA"/>
</dbReference>
<evidence type="ECO:0000313" key="3">
    <source>
        <dbReference type="Proteomes" id="UP000176593"/>
    </source>
</evidence>
<comment type="function">
    <text evidence="1">Allows the formation of correctly charged Asn-tRNA(Asn) or Gln-tRNA(Gln) through the transamidation of misacylated Asp-tRNA(Asn) or Glu-tRNA(Gln) in organisms which lack either or both of asparaginyl-tRNA or glutaminyl-tRNA synthetases. The reaction takes place in the presence of glutamine and ATP through an activated phospho-Asp-tRNA(Asn) or phospho-Glu-tRNA(Gln).</text>
</comment>
<keyword evidence="1" id="KW-0547">Nucleotide-binding</keyword>
<comment type="similarity">
    <text evidence="1">Belongs to the GatC family.</text>
</comment>
<gene>
    <name evidence="1" type="primary">gatC</name>
    <name evidence="2" type="ORF">A3I41_04030</name>
</gene>
<accession>A0A1F7V9B7</accession>
<dbReference type="GO" id="GO:0006450">
    <property type="term" value="P:regulation of translational fidelity"/>
    <property type="evidence" value="ECO:0007669"/>
    <property type="project" value="InterPro"/>
</dbReference>
<dbReference type="HAMAP" id="MF_00122">
    <property type="entry name" value="GatC"/>
    <property type="match status" value="1"/>
</dbReference>
<protein>
    <recommendedName>
        <fullName evidence="1">Aspartyl/glutamyl-tRNA(Asn/Gln) amidotransferase subunit C</fullName>
        <shortName evidence="1">Asp/Glu-ADT subunit C</shortName>
        <ecNumber evidence="1">6.3.5.-</ecNumber>
    </recommendedName>
</protein>